<evidence type="ECO:0000256" key="1">
    <source>
        <dbReference type="SAM" id="SignalP"/>
    </source>
</evidence>
<feature type="signal peptide" evidence="1">
    <location>
        <begin position="1"/>
        <end position="25"/>
    </location>
</feature>
<evidence type="ECO:0008006" key="4">
    <source>
        <dbReference type="Google" id="ProtNLM"/>
    </source>
</evidence>
<reference evidence="2 3" key="1">
    <citation type="submission" date="2017-03" db="EMBL/GenBank/DDBJ databases">
        <authorList>
            <person name="Afonso C.L."/>
            <person name="Miller P.J."/>
            <person name="Scott M.A."/>
            <person name="Spackman E."/>
            <person name="Goraichik I."/>
            <person name="Dimitrov K.M."/>
            <person name="Suarez D.L."/>
            <person name="Swayne D.E."/>
        </authorList>
    </citation>
    <scope>NUCLEOTIDE SEQUENCE [LARGE SCALE GENOMIC DNA]</scope>
    <source>
        <strain evidence="2 3">CECT 7745</strain>
    </source>
</reference>
<keyword evidence="3" id="KW-1185">Reference proteome</keyword>
<accession>A0A1X7BML0</accession>
<sequence>MVRVLARALLSFGVISALYVTSATAEERVGAYSFGGAVKTDLRYSEQMFDRQDHVTDKIAVALRARQSGALDPQSFYFGGRLVLTYIAEKSNTAGKFPILSRLPPTHTSGKSDSYGVLNEASLNATITLPWVTAFAQGEYTEVEYPGQDDLQLRKYWVTVGDLDHSPFYVGVGRKTVNFGNFATYAPFTHNHSSHYFWSQTDDPLLEVGYITNKTQIAFSLIPEHRGLRVISSPDNDGDLSNFAINGSHRFDLQGARSLTVGGGYLRGTIYDSTIAHHPPGVGINRSWNNAYNINAIYSASNYDIMAEFTQTADRWPATGHKVSATTLQARYRSKILGKPAV</sequence>
<gene>
    <name evidence="2" type="ORF">ROA7745_00676</name>
</gene>
<name>A0A1X7BML0_9RHOB</name>
<dbReference type="RefSeq" id="WP_223412869.1">
    <property type="nucleotide sequence ID" value="NZ_FWXB01000002.1"/>
</dbReference>
<dbReference type="EMBL" id="FWXB01000002">
    <property type="protein sequence ID" value="SMC10868.1"/>
    <property type="molecule type" value="Genomic_DNA"/>
</dbReference>
<protein>
    <recommendedName>
        <fullName evidence="4">Porin</fullName>
    </recommendedName>
</protein>
<dbReference type="AlphaFoldDB" id="A0A1X7BML0"/>
<evidence type="ECO:0000313" key="2">
    <source>
        <dbReference type="EMBL" id="SMC10868.1"/>
    </source>
</evidence>
<organism evidence="2 3">
    <name type="scientific">Roseovarius aestuarii</name>
    <dbReference type="NCBI Taxonomy" id="475083"/>
    <lineage>
        <taxon>Bacteria</taxon>
        <taxon>Pseudomonadati</taxon>
        <taxon>Pseudomonadota</taxon>
        <taxon>Alphaproteobacteria</taxon>
        <taxon>Rhodobacterales</taxon>
        <taxon>Roseobacteraceae</taxon>
        <taxon>Roseovarius</taxon>
    </lineage>
</organism>
<keyword evidence="1" id="KW-0732">Signal</keyword>
<dbReference type="Proteomes" id="UP000193224">
    <property type="component" value="Unassembled WGS sequence"/>
</dbReference>
<feature type="chain" id="PRO_5012372028" description="Porin" evidence="1">
    <location>
        <begin position="26"/>
        <end position="342"/>
    </location>
</feature>
<proteinExistence type="predicted"/>
<evidence type="ECO:0000313" key="3">
    <source>
        <dbReference type="Proteomes" id="UP000193224"/>
    </source>
</evidence>